<sequence length="95" mass="11033">MSELETSTNTVTGFFYDSTIRYSANLVLKANSSLLFSIPHKLNINERLLKAHDDNESCTERRQPSKNAGEKRTEKYECRLFRTVLTFDDEIERPT</sequence>
<keyword evidence="4" id="KW-1185">Reference proteome</keyword>
<dbReference type="KEGG" id="phu:Phum_PHUM551860"/>
<reference evidence="3" key="3">
    <citation type="submission" date="2021-02" db="UniProtKB">
        <authorList>
            <consortium name="EnsemblMetazoa"/>
        </authorList>
    </citation>
    <scope>IDENTIFICATION</scope>
    <source>
        <strain evidence="3">USDA</strain>
    </source>
</reference>
<dbReference type="Proteomes" id="UP000009046">
    <property type="component" value="Unassembled WGS sequence"/>
</dbReference>
<accession>E0W0G0</accession>
<reference evidence="2" key="2">
    <citation type="submission" date="2007-04" db="EMBL/GenBank/DDBJ databases">
        <title>The genome of the human body louse.</title>
        <authorList>
            <consortium name="The Human Body Louse Genome Consortium"/>
            <person name="Kirkness E."/>
            <person name="Walenz B."/>
            <person name="Hass B."/>
            <person name="Bruggner R."/>
            <person name="Strausberg R."/>
        </authorList>
    </citation>
    <scope>NUCLEOTIDE SEQUENCE</scope>
    <source>
        <strain evidence="2">USDA</strain>
    </source>
</reference>
<dbReference type="GeneID" id="8234635"/>
<dbReference type="EMBL" id="AAZO01006709">
    <property type="status" value="NOT_ANNOTATED_CDS"/>
    <property type="molecule type" value="Genomic_DNA"/>
</dbReference>
<dbReference type="HOGENOM" id="CLU_2375298_0_0_1"/>
<protein>
    <submittedName>
        <fullName evidence="2 3">Uncharacterized protein</fullName>
    </submittedName>
</protein>
<evidence type="ECO:0000313" key="2">
    <source>
        <dbReference type="EMBL" id="EEB19116.1"/>
    </source>
</evidence>
<proteinExistence type="predicted"/>
<dbReference type="CTD" id="8234635"/>
<gene>
    <name evidence="3" type="primary">8234635</name>
    <name evidence="2" type="ORF">Phum_PHUM551860</name>
</gene>
<dbReference type="VEuPathDB" id="VectorBase:PHUM551860"/>
<evidence type="ECO:0000256" key="1">
    <source>
        <dbReference type="SAM" id="MobiDB-lite"/>
    </source>
</evidence>
<evidence type="ECO:0000313" key="4">
    <source>
        <dbReference type="Proteomes" id="UP000009046"/>
    </source>
</evidence>
<dbReference type="EnsemblMetazoa" id="PHUM551860-RA">
    <property type="protein sequence ID" value="PHUM551860-PA"/>
    <property type="gene ID" value="PHUM551860"/>
</dbReference>
<organism>
    <name type="scientific">Pediculus humanus subsp. corporis</name>
    <name type="common">Body louse</name>
    <dbReference type="NCBI Taxonomy" id="121224"/>
    <lineage>
        <taxon>Eukaryota</taxon>
        <taxon>Metazoa</taxon>
        <taxon>Ecdysozoa</taxon>
        <taxon>Arthropoda</taxon>
        <taxon>Hexapoda</taxon>
        <taxon>Insecta</taxon>
        <taxon>Pterygota</taxon>
        <taxon>Neoptera</taxon>
        <taxon>Paraneoptera</taxon>
        <taxon>Psocodea</taxon>
        <taxon>Troctomorpha</taxon>
        <taxon>Phthiraptera</taxon>
        <taxon>Anoplura</taxon>
        <taxon>Pediculidae</taxon>
        <taxon>Pediculus</taxon>
    </lineage>
</organism>
<reference evidence="2" key="1">
    <citation type="submission" date="2007-04" db="EMBL/GenBank/DDBJ databases">
        <title>Annotation of Pediculus humanus corporis strain USDA.</title>
        <authorList>
            <person name="Kirkness E."/>
            <person name="Hannick L."/>
            <person name="Hass B."/>
            <person name="Bruggner R."/>
            <person name="Lawson D."/>
            <person name="Bidwell S."/>
            <person name="Joardar V."/>
            <person name="Caler E."/>
            <person name="Walenz B."/>
            <person name="Inman J."/>
            <person name="Schobel S."/>
            <person name="Galinsky K."/>
            <person name="Amedeo P."/>
            <person name="Strausberg R."/>
        </authorList>
    </citation>
    <scope>NUCLEOTIDE SEQUENCE</scope>
    <source>
        <strain evidence="2">USDA</strain>
    </source>
</reference>
<name>E0W0G0_PEDHC</name>
<dbReference type="AlphaFoldDB" id="E0W0G0"/>
<dbReference type="EMBL" id="DS235858">
    <property type="protein sequence ID" value="EEB19116.1"/>
    <property type="molecule type" value="Genomic_DNA"/>
</dbReference>
<evidence type="ECO:0000313" key="3">
    <source>
        <dbReference type="EnsemblMetazoa" id="PHUM551860-PA"/>
    </source>
</evidence>
<feature type="region of interest" description="Disordered" evidence="1">
    <location>
        <begin position="53"/>
        <end position="72"/>
    </location>
</feature>
<dbReference type="InParanoid" id="E0W0G0"/>
<dbReference type="RefSeq" id="XP_002431854.1">
    <property type="nucleotide sequence ID" value="XM_002431809.1"/>
</dbReference>